<gene>
    <name evidence="3" type="ORF">SPSK_01896</name>
</gene>
<dbReference type="PANTHER" id="PTHR21405:SF0">
    <property type="entry name" value="TETRATRICOPEPTIDE REPEAT PROTEIN 36"/>
    <property type="match status" value="1"/>
</dbReference>
<dbReference type="Proteomes" id="UP000033710">
    <property type="component" value="Unassembled WGS sequence"/>
</dbReference>
<evidence type="ECO:0000313" key="3">
    <source>
        <dbReference type="EMBL" id="KJR86985.1"/>
    </source>
</evidence>
<dbReference type="PANTHER" id="PTHR21405">
    <property type="entry name" value="CDNA SEQUENCE BC021608"/>
    <property type="match status" value="1"/>
</dbReference>
<reference evidence="3 4" key="1">
    <citation type="journal article" date="2014" name="BMC Genomics">
        <title>Comparative genomics of the major fungal agents of human and animal Sporotrichosis: Sporothrix schenckii and Sporothrix brasiliensis.</title>
        <authorList>
            <person name="Teixeira M.M."/>
            <person name="de Almeida L.G."/>
            <person name="Kubitschek-Barreira P."/>
            <person name="Alves F.L."/>
            <person name="Kioshima E.S."/>
            <person name="Abadio A.K."/>
            <person name="Fernandes L."/>
            <person name="Derengowski L.S."/>
            <person name="Ferreira K.S."/>
            <person name="Souza R.C."/>
            <person name="Ruiz J.C."/>
            <person name="de Andrade N.C."/>
            <person name="Paes H.C."/>
            <person name="Nicola A.M."/>
            <person name="Albuquerque P."/>
            <person name="Gerber A.L."/>
            <person name="Martins V.P."/>
            <person name="Peconick L.D."/>
            <person name="Neto A.V."/>
            <person name="Chaucanez C.B."/>
            <person name="Silva P.A."/>
            <person name="Cunha O.L."/>
            <person name="de Oliveira F.F."/>
            <person name="dos Santos T.C."/>
            <person name="Barros A.L."/>
            <person name="Soares M.A."/>
            <person name="de Oliveira L.M."/>
            <person name="Marini M.M."/>
            <person name="Villalobos-Duno H."/>
            <person name="Cunha M.M."/>
            <person name="de Hoog S."/>
            <person name="da Silveira J.F."/>
            <person name="Henrissat B."/>
            <person name="Nino-Vega G.A."/>
            <person name="Cisalpino P.S."/>
            <person name="Mora-Montes H.M."/>
            <person name="Almeida S.R."/>
            <person name="Stajich J.E."/>
            <person name="Lopes-Bezerra L.M."/>
            <person name="Vasconcelos A.T."/>
            <person name="Felipe M.S."/>
        </authorList>
    </citation>
    <scope>NUCLEOTIDE SEQUENCE [LARGE SCALE GENOMIC DNA]</scope>
    <source>
        <strain evidence="3 4">1099-18</strain>
    </source>
</reference>
<evidence type="ECO:0000256" key="2">
    <source>
        <dbReference type="SAM" id="MobiDB-lite"/>
    </source>
</evidence>
<evidence type="ECO:0000313" key="4">
    <source>
        <dbReference type="Proteomes" id="UP000033710"/>
    </source>
</evidence>
<comment type="similarity">
    <text evidence="1">Belongs to the TTC36 family.</text>
</comment>
<comment type="caution">
    <text evidence="3">The sequence shown here is derived from an EMBL/GenBank/DDBJ whole genome shotgun (WGS) entry which is preliminary data.</text>
</comment>
<proteinExistence type="inferred from homology"/>
<evidence type="ECO:0008006" key="5">
    <source>
        <dbReference type="Google" id="ProtNLM"/>
    </source>
</evidence>
<evidence type="ECO:0000256" key="1">
    <source>
        <dbReference type="ARBA" id="ARBA00006995"/>
    </source>
</evidence>
<dbReference type="GO" id="GO:0006570">
    <property type="term" value="P:tyrosine metabolic process"/>
    <property type="evidence" value="ECO:0007669"/>
    <property type="project" value="TreeGrafter"/>
</dbReference>
<name>A0A0F2MDS8_SPOSC</name>
<dbReference type="EMBL" id="AXCR01000005">
    <property type="protein sequence ID" value="KJR86985.1"/>
    <property type="molecule type" value="Genomic_DNA"/>
</dbReference>
<dbReference type="OrthoDB" id="539634at2759"/>
<organism evidence="3 4">
    <name type="scientific">Sporothrix schenckii 1099-18</name>
    <dbReference type="NCBI Taxonomy" id="1397361"/>
    <lineage>
        <taxon>Eukaryota</taxon>
        <taxon>Fungi</taxon>
        <taxon>Dikarya</taxon>
        <taxon>Ascomycota</taxon>
        <taxon>Pezizomycotina</taxon>
        <taxon>Sordariomycetes</taxon>
        <taxon>Sordariomycetidae</taxon>
        <taxon>Ophiostomatales</taxon>
        <taxon>Ophiostomataceae</taxon>
        <taxon>Sporothrix</taxon>
    </lineage>
</organism>
<accession>A0A0F2MDS8</accession>
<dbReference type="RefSeq" id="XP_016589661.1">
    <property type="nucleotide sequence ID" value="XM_016728795.1"/>
</dbReference>
<dbReference type="KEGG" id="ssck:SPSK_01896"/>
<dbReference type="VEuPathDB" id="FungiDB:SPSK_01896"/>
<sequence length="287" mass="30926">MAGNISLSRRDIDVLGKIRDPESNPESGLRLDPSLPKDPHITDAVEYDAVSQRERELILSMQEAEMELAGLKEKTLPDPVEAYRACVARLGRLVEEHPRYASARNNRAQALRRLYGDDMLLEPIIDGPVLGSPRPQRGVEAILSGPAADATERTEAAATVLSDLDRAIALLMPAPASLASAALSPTAAKTLSLAFTQRAAIYYASSKQLASNSRRCNAAVDRPEARWSEMDFEEAASRDFAMGGRFGNEIARGLAVGTNPTAKLCGQMVQQMMKGEYGAENGSGSKV</sequence>
<dbReference type="InterPro" id="IPR038906">
    <property type="entry name" value="TTC36"/>
</dbReference>
<reference evidence="3 4" key="2">
    <citation type="journal article" date="2015" name="Eukaryot. Cell">
        <title>Asexual propagation of a virulent clone complex in a human and feline outbreak of sporotrichosis.</title>
        <authorList>
            <person name="Teixeira Mde M."/>
            <person name="Rodrigues A.M."/>
            <person name="Tsui C.K."/>
            <person name="de Almeida L.G."/>
            <person name="Van Diepeningen A.D."/>
            <person name="van den Ende B.G."/>
            <person name="Fernandes G.F."/>
            <person name="Kano R."/>
            <person name="Hamelin R.C."/>
            <person name="Lopes-Bezerra L.M."/>
            <person name="Vasconcelos A.T."/>
            <person name="de Hoog S."/>
            <person name="de Camargo Z.P."/>
            <person name="Felipe M.S."/>
        </authorList>
    </citation>
    <scope>NUCLEOTIDE SEQUENCE [LARGE SCALE GENOMIC DNA]</scope>
    <source>
        <strain evidence="3 4">1099-18</strain>
    </source>
</reference>
<protein>
    <recommendedName>
        <fullName evidence="5">Tetratricopeptide repeat protein 36</fullName>
    </recommendedName>
</protein>
<feature type="region of interest" description="Disordered" evidence="2">
    <location>
        <begin position="16"/>
        <end position="38"/>
    </location>
</feature>
<dbReference type="GeneID" id="27664072"/>
<dbReference type="AlphaFoldDB" id="A0A0F2MDS8"/>